<feature type="region of interest" description="Disordered" evidence="3">
    <location>
        <begin position="665"/>
        <end position="714"/>
    </location>
</feature>
<evidence type="ECO:0000256" key="2">
    <source>
        <dbReference type="ARBA" id="ARBA00022737"/>
    </source>
</evidence>
<feature type="region of interest" description="Disordered" evidence="3">
    <location>
        <begin position="73"/>
        <end position="141"/>
    </location>
</feature>
<evidence type="ECO:0000256" key="1">
    <source>
        <dbReference type="ARBA" id="ARBA00010161"/>
    </source>
</evidence>
<feature type="compositionally biased region" description="Acidic residues" evidence="3">
    <location>
        <begin position="492"/>
        <end position="507"/>
    </location>
</feature>
<feature type="compositionally biased region" description="Acidic residues" evidence="3">
    <location>
        <begin position="116"/>
        <end position="128"/>
    </location>
</feature>
<keyword evidence="4" id="KW-0732">Signal</keyword>
<evidence type="ECO:0000256" key="4">
    <source>
        <dbReference type="SAM" id="SignalP"/>
    </source>
</evidence>
<feature type="region of interest" description="Disordered" evidence="3">
    <location>
        <begin position="447"/>
        <end position="547"/>
    </location>
</feature>
<evidence type="ECO:0000313" key="6">
    <source>
        <dbReference type="Proteomes" id="UP001214576"/>
    </source>
</evidence>
<gene>
    <name evidence="5" type="ORF">MG293_015645</name>
</gene>
<feature type="compositionally biased region" description="Acidic residues" evidence="3">
    <location>
        <begin position="288"/>
        <end position="300"/>
    </location>
</feature>
<comment type="similarity">
    <text evidence="1">Belongs to the PPP1R15 family.</text>
</comment>
<dbReference type="AlphaFoldDB" id="A0AAD4U074"/>
<dbReference type="Proteomes" id="UP001214576">
    <property type="component" value="Unassembled WGS sequence"/>
</dbReference>
<organism evidence="5 6">
    <name type="scientific">Ovis ammon polii</name>
    <dbReference type="NCBI Taxonomy" id="230172"/>
    <lineage>
        <taxon>Eukaryota</taxon>
        <taxon>Metazoa</taxon>
        <taxon>Chordata</taxon>
        <taxon>Craniata</taxon>
        <taxon>Vertebrata</taxon>
        <taxon>Euteleostomi</taxon>
        <taxon>Mammalia</taxon>
        <taxon>Eutheria</taxon>
        <taxon>Laurasiatheria</taxon>
        <taxon>Artiodactyla</taxon>
        <taxon>Ruminantia</taxon>
        <taxon>Pecora</taxon>
        <taxon>Bovidae</taxon>
        <taxon>Caprinae</taxon>
        <taxon>Ovis</taxon>
    </lineage>
</organism>
<proteinExistence type="inferred from homology"/>
<evidence type="ECO:0000256" key="3">
    <source>
        <dbReference type="SAM" id="MobiDB-lite"/>
    </source>
</evidence>
<comment type="caution">
    <text evidence="5">The sequence shown here is derived from an EMBL/GenBank/DDBJ whole genome shotgun (WGS) entry which is preliminary data.</text>
</comment>
<protein>
    <recommendedName>
        <fullName evidence="7">Protein phosphatase 1 regulatory subunit 15A</fullName>
    </recommendedName>
</protein>
<feature type="compositionally biased region" description="Polar residues" evidence="3">
    <location>
        <begin position="267"/>
        <end position="287"/>
    </location>
</feature>
<feature type="compositionally biased region" description="Acidic residues" evidence="3">
    <location>
        <begin position="451"/>
        <end position="468"/>
    </location>
</feature>
<dbReference type="GO" id="GO:0005783">
    <property type="term" value="C:endoplasmic reticulum"/>
    <property type="evidence" value="ECO:0007669"/>
    <property type="project" value="TreeGrafter"/>
</dbReference>
<feature type="compositionally biased region" description="Acidic residues" evidence="3">
    <location>
        <begin position="82"/>
        <end position="94"/>
    </location>
</feature>
<feature type="compositionally biased region" description="Low complexity" evidence="3">
    <location>
        <begin position="386"/>
        <end position="398"/>
    </location>
</feature>
<feature type="compositionally biased region" description="Low complexity" evidence="3">
    <location>
        <begin position="704"/>
        <end position="714"/>
    </location>
</feature>
<feature type="compositionally biased region" description="Acidic residues" evidence="3">
    <location>
        <begin position="364"/>
        <end position="383"/>
    </location>
</feature>
<evidence type="ECO:0000313" key="5">
    <source>
        <dbReference type="EMBL" id="KAI4534785.1"/>
    </source>
</evidence>
<keyword evidence="6" id="KW-1185">Reference proteome</keyword>
<feature type="compositionally biased region" description="Basic and acidic residues" evidence="3">
    <location>
        <begin position="253"/>
        <end position="264"/>
    </location>
</feature>
<feature type="compositionally biased region" description="Acidic residues" evidence="3">
    <location>
        <begin position="189"/>
        <end position="201"/>
    </location>
</feature>
<feature type="compositionally biased region" description="Acidic residues" evidence="3">
    <location>
        <begin position="323"/>
        <end position="342"/>
    </location>
</feature>
<dbReference type="PANTHER" id="PTHR16489:SF14">
    <property type="entry name" value="PROTEIN PHOSPHATASE 1 REGULATORY SUBUNIT 15A"/>
    <property type="match status" value="1"/>
</dbReference>
<dbReference type="GO" id="GO:0034976">
    <property type="term" value="P:response to endoplasmic reticulum stress"/>
    <property type="evidence" value="ECO:0007669"/>
    <property type="project" value="TreeGrafter"/>
</dbReference>
<dbReference type="InterPro" id="IPR051254">
    <property type="entry name" value="PPP1R15"/>
</dbReference>
<feature type="chain" id="PRO_5042002031" description="Protein phosphatase 1 regulatory subunit 15A" evidence="4">
    <location>
        <begin position="35"/>
        <end position="714"/>
    </location>
</feature>
<name>A0AAD4U074_OVIAM</name>
<reference evidence="5" key="1">
    <citation type="submission" date="2022-03" db="EMBL/GenBank/DDBJ databases">
        <title>Genomic analyses of argali, domestic sheep and their hybrids provide insights into chromosomal evolution, heterosis and genetic basis of agronomic traits.</title>
        <authorList>
            <person name="Li M."/>
        </authorList>
    </citation>
    <scope>NUCLEOTIDE SEQUENCE</scope>
    <source>
        <strain evidence="5">CAU-MHL-2022a</strain>
        <tissue evidence="5">Skin</tissue>
    </source>
</reference>
<accession>A0AAD4U074</accession>
<dbReference type="EMBL" id="JAKZEL010000019">
    <property type="protein sequence ID" value="KAI4534785.1"/>
    <property type="molecule type" value="Genomic_DNA"/>
</dbReference>
<evidence type="ECO:0008006" key="7">
    <source>
        <dbReference type="Google" id="ProtNLM"/>
    </source>
</evidence>
<feature type="compositionally biased region" description="Polar residues" evidence="3">
    <location>
        <begin position="667"/>
        <end position="689"/>
    </location>
</feature>
<feature type="compositionally biased region" description="Basic and acidic residues" evidence="3">
    <location>
        <begin position="531"/>
        <end position="546"/>
    </location>
</feature>
<sequence length="714" mass="77827">MAPGQIPHQPAPWSGTHPFFLLSPLMGLLNRAWSLLRGPGPPEPWLVEAVIEADQGGAGLEYEAKASLATYHAPWGRHPQEETEDSGAAEEDGEASPGACLDLEGKHSLPEVWGLSDDDDEKYSEEEATGVPREQEEFMDGQPAPLPLSLLIRSLPDLPGEKESKEEAVTGGNEVTRFSFPLSHWECCPGEEEEEEEEEDGEALRVCGPGNGATEERTETEAAAKTSMYPSSVGSHLRAWECCLGEEPEEEEKDKQAGKGDADPGPHSTSLAQRPSLRTWQHPSSAITEEEEKEDCDSEEMGASSSVPPTSAFLSAWVYRPEDDTEEAEDCDSEATEDEGEAEVSSAIPPTSAFLSAWVYQPGEDTEEEEDCNSEATEDEGEAEVSSAISLKSSFLSAWVYQPGEDTEEEGEEEEDCDSEATEDEGEAEVSSAISLKSSFLSAWVYRPGGDTEEEEECDSEATEDEGEAGVSSAIPPTSSFLSTWVYRPGEDPEEEDEYEDEDDESGAADLGPGPSLQTQSALLRDQIYQPEEKTDGGETPEKWGEAEPCPFRVAIYLPGEKPPPPWAPPRLPLRLQRRLKSAQTPTRHLDLEPLPKTRKVRFSEKVSVHPLVVWAGPAQAARRGPWEQFARDRSRFARRIAQVQEELGPYLTPAARARAWARLGNPPTSLATVPVPTRTSPMSPLQATPLSRALASPSPPCLSPCLDLSGRRG</sequence>
<feature type="signal peptide" evidence="4">
    <location>
        <begin position="1"/>
        <end position="34"/>
    </location>
</feature>
<feature type="compositionally biased region" description="Polar residues" evidence="3">
    <location>
        <begin position="303"/>
        <end position="313"/>
    </location>
</feature>
<feature type="region of interest" description="Disordered" evidence="3">
    <location>
        <begin position="188"/>
        <end position="434"/>
    </location>
</feature>
<dbReference type="PANTHER" id="PTHR16489">
    <property type="entry name" value="GH11727P"/>
    <property type="match status" value="1"/>
</dbReference>
<feature type="compositionally biased region" description="Acidic residues" evidence="3">
    <location>
        <begin position="405"/>
        <end position="428"/>
    </location>
</feature>
<keyword evidence="2" id="KW-0677">Repeat</keyword>
<dbReference type="GO" id="GO:0019888">
    <property type="term" value="F:protein phosphatase regulator activity"/>
    <property type="evidence" value="ECO:0007669"/>
    <property type="project" value="TreeGrafter"/>
</dbReference>
<dbReference type="GO" id="GO:0000164">
    <property type="term" value="C:protein phosphatase type 1 complex"/>
    <property type="evidence" value="ECO:0007669"/>
    <property type="project" value="TreeGrafter"/>
</dbReference>